<dbReference type="Proteomes" id="UP000325313">
    <property type="component" value="Unassembled WGS sequence"/>
</dbReference>
<evidence type="ECO:0000313" key="9">
    <source>
        <dbReference type="Proteomes" id="UP000324748"/>
    </source>
</evidence>
<evidence type="ECO:0000259" key="6">
    <source>
        <dbReference type="PROSITE" id="PS51767"/>
    </source>
</evidence>
<feature type="compositionally biased region" description="Polar residues" evidence="4">
    <location>
        <begin position="34"/>
        <end position="46"/>
    </location>
</feature>
<feature type="signal peptide" evidence="5">
    <location>
        <begin position="1"/>
        <end position="21"/>
    </location>
</feature>
<evidence type="ECO:0000313" key="7">
    <source>
        <dbReference type="EMBL" id="KAA1095200.1"/>
    </source>
</evidence>
<evidence type="ECO:0000256" key="5">
    <source>
        <dbReference type="SAM" id="SignalP"/>
    </source>
</evidence>
<feature type="region of interest" description="Disordered" evidence="4">
    <location>
        <begin position="23"/>
        <end position="46"/>
    </location>
</feature>
<feature type="active site" evidence="2">
    <location>
        <position position="374"/>
    </location>
</feature>
<evidence type="ECO:0000256" key="2">
    <source>
        <dbReference type="PIRSR" id="PIRSR601461-1"/>
    </source>
</evidence>
<feature type="active site" evidence="2">
    <location>
        <position position="185"/>
    </location>
</feature>
<dbReference type="SUPFAM" id="SSF50630">
    <property type="entry name" value="Acid proteases"/>
    <property type="match status" value="1"/>
</dbReference>
<dbReference type="InterPro" id="IPR001461">
    <property type="entry name" value="Aspartic_peptidase_A1"/>
</dbReference>
<dbReference type="CDD" id="cd05471">
    <property type="entry name" value="pepsin_like"/>
    <property type="match status" value="1"/>
</dbReference>
<dbReference type="InterPro" id="IPR034164">
    <property type="entry name" value="Pepsin-like_dom"/>
</dbReference>
<feature type="compositionally biased region" description="Polar residues" evidence="4">
    <location>
        <begin position="118"/>
        <end position="130"/>
    </location>
</feature>
<accession>A0A5B0P3Z2</accession>
<reference evidence="9 10" key="1">
    <citation type="submission" date="2019-05" db="EMBL/GenBank/DDBJ databases">
        <title>Emergence of the Ug99 lineage of the wheat stem rust pathogen through somatic hybridization.</title>
        <authorList>
            <person name="Li F."/>
            <person name="Upadhyaya N.M."/>
            <person name="Sperschneider J."/>
            <person name="Matny O."/>
            <person name="Nguyen-Phuc H."/>
            <person name="Mago R."/>
            <person name="Raley C."/>
            <person name="Miller M.E."/>
            <person name="Silverstein K.A.T."/>
            <person name="Henningsen E."/>
            <person name="Hirsch C.D."/>
            <person name="Visser B."/>
            <person name="Pretorius Z.A."/>
            <person name="Steffenson B.J."/>
            <person name="Schwessinger B."/>
            <person name="Dodds P.N."/>
            <person name="Figueroa M."/>
        </authorList>
    </citation>
    <scope>NUCLEOTIDE SEQUENCE [LARGE SCALE GENOMIC DNA]</scope>
    <source>
        <strain evidence="7">21-0</strain>
        <strain evidence="8 10">Ug99</strain>
    </source>
</reference>
<dbReference type="Proteomes" id="UP000324748">
    <property type="component" value="Unassembled WGS sequence"/>
</dbReference>
<keyword evidence="9" id="KW-1185">Reference proteome</keyword>
<proteinExistence type="inferred from homology"/>
<dbReference type="PROSITE" id="PS51767">
    <property type="entry name" value="PEPTIDASE_A1"/>
    <property type="match status" value="1"/>
</dbReference>
<dbReference type="InterPro" id="IPR021109">
    <property type="entry name" value="Peptidase_aspartic_dom_sf"/>
</dbReference>
<dbReference type="GO" id="GO:0004190">
    <property type="term" value="F:aspartic-type endopeptidase activity"/>
    <property type="evidence" value="ECO:0007669"/>
    <property type="project" value="InterPro"/>
</dbReference>
<dbReference type="PANTHER" id="PTHR47966:SF6">
    <property type="entry name" value="PEPTIDASE A1 DOMAIN-CONTAINING PROTEIN"/>
    <property type="match status" value="1"/>
</dbReference>
<dbReference type="Gene3D" id="2.40.70.10">
    <property type="entry name" value="Acid Proteases"/>
    <property type="match status" value="2"/>
</dbReference>
<dbReference type="EMBL" id="VSWC01000079">
    <property type="protein sequence ID" value="KAA1095200.1"/>
    <property type="molecule type" value="Genomic_DNA"/>
</dbReference>
<dbReference type="EMBL" id="VDEP01000238">
    <property type="protein sequence ID" value="KAA1121470.1"/>
    <property type="molecule type" value="Genomic_DNA"/>
</dbReference>
<dbReference type="InterPro" id="IPR033121">
    <property type="entry name" value="PEPTIDASE_A1"/>
</dbReference>
<dbReference type="PANTHER" id="PTHR47966">
    <property type="entry name" value="BETA-SITE APP-CLEAVING ENZYME, ISOFORM A-RELATED"/>
    <property type="match status" value="1"/>
</dbReference>
<dbReference type="GO" id="GO:0006508">
    <property type="term" value="P:proteolysis"/>
    <property type="evidence" value="ECO:0007669"/>
    <property type="project" value="InterPro"/>
</dbReference>
<evidence type="ECO:0000313" key="10">
    <source>
        <dbReference type="Proteomes" id="UP000325313"/>
    </source>
</evidence>
<dbReference type="OrthoDB" id="15189at2759"/>
<feature type="domain" description="Peptidase A1" evidence="6">
    <location>
        <begin position="167"/>
        <end position="478"/>
    </location>
</feature>
<evidence type="ECO:0000256" key="3">
    <source>
        <dbReference type="PIRSR" id="PIRSR601461-2"/>
    </source>
</evidence>
<evidence type="ECO:0000313" key="8">
    <source>
        <dbReference type="EMBL" id="KAA1121470.1"/>
    </source>
</evidence>
<dbReference type="Pfam" id="PF00026">
    <property type="entry name" value="Asp"/>
    <property type="match status" value="1"/>
</dbReference>
<evidence type="ECO:0000256" key="4">
    <source>
        <dbReference type="SAM" id="MobiDB-lite"/>
    </source>
</evidence>
<sequence length="481" mass="51485">MQAIFIVISFLALLQASNVAAFPTDNSEPKDSTRPSPSSTVLQLSRRGSLTDEKTGLLDQKTLDAHLRYVLRKQVIGAMNYYKNTGSVLATFNMTPFQLEDVYQSGSVPLITSDDTPEGTNKTEGSDQPLSSLRAVNQPETTDTISRSRAQGRTIPLDNLGEKDLIWAATVQVGSPPKTFLVSVDTGSSDFFLASNRCPTAQCARKNIYVPQHSSHARPTNKSYTISFGDGSSVKADLMIDSVTIGDFTLPNIGVGAVTQLSSQFQSSTGDTSDGLMGFGFPSLSQSKATPFFTALTKANGQQGVMGSRFSRKSDRGSEITIGGVNPAAFVGSFTTLNVMAMEGHPPAFWDVSFDGAIVNGQPLKLSSKIATIDTGTSVIGVPLEDAQAIYASVPGAMSSKGGQFTFPCESMPFVSMVFGGRRFDINPLDMSIGKDKHGRCVGGIIGLEKKGVWLVGQVFLKNVYTVYNQRNYTVSFADLS</sequence>
<name>A0A5B0P3Z2_PUCGR</name>
<dbReference type="AlphaFoldDB" id="A0A5B0P3Z2"/>
<keyword evidence="5" id="KW-0732">Signal</keyword>
<feature type="region of interest" description="Disordered" evidence="4">
    <location>
        <begin position="110"/>
        <end position="130"/>
    </location>
</feature>
<comment type="similarity">
    <text evidence="1">Belongs to the peptidase A1 family.</text>
</comment>
<feature type="chain" id="PRO_5033474095" description="Peptidase A1 domain-containing protein" evidence="5">
    <location>
        <begin position="22"/>
        <end position="481"/>
    </location>
</feature>
<protein>
    <recommendedName>
        <fullName evidence="6">Peptidase A1 domain-containing protein</fullName>
    </recommendedName>
</protein>
<dbReference type="PRINTS" id="PR00792">
    <property type="entry name" value="PEPSIN"/>
</dbReference>
<comment type="caution">
    <text evidence="7">The sequence shown here is derived from an EMBL/GenBank/DDBJ whole genome shotgun (WGS) entry which is preliminary data.</text>
</comment>
<organism evidence="7 9">
    <name type="scientific">Puccinia graminis f. sp. tritici</name>
    <dbReference type="NCBI Taxonomy" id="56615"/>
    <lineage>
        <taxon>Eukaryota</taxon>
        <taxon>Fungi</taxon>
        <taxon>Dikarya</taxon>
        <taxon>Basidiomycota</taxon>
        <taxon>Pucciniomycotina</taxon>
        <taxon>Pucciniomycetes</taxon>
        <taxon>Pucciniales</taxon>
        <taxon>Pucciniaceae</taxon>
        <taxon>Puccinia</taxon>
    </lineage>
</organism>
<keyword evidence="3" id="KW-1015">Disulfide bond</keyword>
<evidence type="ECO:0000256" key="1">
    <source>
        <dbReference type="ARBA" id="ARBA00007447"/>
    </source>
</evidence>
<gene>
    <name evidence="7" type="ORF">PGT21_036547</name>
    <name evidence="8" type="ORF">PGTUg99_028037</name>
</gene>
<feature type="disulfide bond" evidence="3">
    <location>
        <begin position="198"/>
        <end position="203"/>
    </location>
</feature>